<organism evidence="2 3">
    <name type="scientific">Parascaris equorum</name>
    <name type="common">Equine roundworm</name>
    <dbReference type="NCBI Taxonomy" id="6256"/>
    <lineage>
        <taxon>Eukaryota</taxon>
        <taxon>Metazoa</taxon>
        <taxon>Ecdysozoa</taxon>
        <taxon>Nematoda</taxon>
        <taxon>Chromadorea</taxon>
        <taxon>Rhabditida</taxon>
        <taxon>Spirurina</taxon>
        <taxon>Ascaridomorpha</taxon>
        <taxon>Ascaridoidea</taxon>
        <taxon>Ascarididae</taxon>
        <taxon>Parascaris</taxon>
    </lineage>
</organism>
<name>A0A914RYN2_PAREQ</name>
<keyword evidence="2" id="KW-1185">Reference proteome</keyword>
<feature type="region of interest" description="Disordered" evidence="1">
    <location>
        <begin position="1"/>
        <end position="59"/>
    </location>
</feature>
<feature type="compositionally biased region" description="Basic and acidic residues" evidence="1">
    <location>
        <begin position="43"/>
        <end position="57"/>
    </location>
</feature>
<protein>
    <submittedName>
        <fullName evidence="3">Uncharacterized protein</fullName>
    </submittedName>
</protein>
<dbReference type="WBParaSite" id="PEQ_0001127201-mRNA-1">
    <property type="protein sequence ID" value="PEQ_0001127201-mRNA-1"/>
    <property type="gene ID" value="PEQ_0001127201"/>
</dbReference>
<accession>A0A914RYN2</accession>
<sequence>MNELDRTVLDDSDEKETESVSQNLQSAVPWEERKTASETTNNGKEENATDAEQDRESCSWTEECLLSLPTASSEHNSLQEANAAELISDEDNSCGFNEVAYPERNILSGNCDQKRSALTHRPSQSIKG</sequence>
<evidence type="ECO:0000313" key="2">
    <source>
        <dbReference type="Proteomes" id="UP000887564"/>
    </source>
</evidence>
<evidence type="ECO:0000313" key="3">
    <source>
        <dbReference type="WBParaSite" id="PEQ_0001127201-mRNA-1"/>
    </source>
</evidence>
<evidence type="ECO:0000256" key="1">
    <source>
        <dbReference type="SAM" id="MobiDB-lite"/>
    </source>
</evidence>
<dbReference type="Proteomes" id="UP000887564">
    <property type="component" value="Unplaced"/>
</dbReference>
<reference evidence="3" key="1">
    <citation type="submission" date="2022-11" db="UniProtKB">
        <authorList>
            <consortium name="WormBaseParasite"/>
        </authorList>
    </citation>
    <scope>IDENTIFICATION</scope>
</reference>
<dbReference type="AlphaFoldDB" id="A0A914RYN2"/>
<proteinExistence type="predicted"/>